<reference evidence="2 3" key="1">
    <citation type="submission" date="2018-10" db="EMBL/GenBank/DDBJ databases">
        <title>Isolation from soil.</title>
        <authorList>
            <person name="Hu J."/>
        </authorList>
    </citation>
    <scope>NUCLEOTIDE SEQUENCE [LARGE SCALE GENOMIC DNA]</scope>
    <source>
        <strain evidence="2 3">NEAU-Ht49</strain>
    </source>
</reference>
<name>A0A3M2ME02_9ACTN</name>
<keyword evidence="3" id="KW-1185">Reference proteome</keyword>
<feature type="transmembrane region" description="Helical" evidence="1">
    <location>
        <begin position="53"/>
        <end position="72"/>
    </location>
</feature>
<keyword evidence="1" id="KW-0472">Membrane</keyword>
<comment type="caution">
    <text evidence="2">The sequence shown here is derived from an EMBL/GenBank/DDBJ whole genome shotgun (WGS) entry which is preliminary data.</text>
</comment>
<evidence type="ECO:0000256" key="1">
    <source>
        <dbReference type="SAM" id="Phobius"/>
    </source>
</evidence>
<evidence type="ECO:0008006" key="4">
    <source>
        <dbReference type="Google" id="ProtNLM"/>
    </source>
</evidence>
<protein>
    <recommendedName>
        <fullName evidence="4">CU044_5270 family protein</fullName>
    </recommendedName>
</protein>
<gene>
    <name evidence="2" type="ORF">EBO15_09655</name>
</gene>
<dbReference type="Proteomes" id="UP000282674">
    <property type="component" value="Unassembled WGS sequence"/>
</dbReference>
<dbReference type="EMBL" id="RFFG01000013">
    <property type="protein sequence ID" value="RMI45468.1"/>
    <property type="molecule type" value="Genomic_DNA"/>
</dbReference>
<dbReference type="InterPro" id="IPR047789">
    <property type="entry name" value="CU044_5270-like"/>
</dbReference>
<evidence type="ECO:0000313" key="2">
    <source>
        <dbReference type="EMBL" id="RMI45468.1"/>
    </source>
</evidence>
<dbReference type="AlphaFoldDB" id="A0A3M2ME02"/>
<sequence>MTRLERFRAEVPRPGLSDLQAEERRLMGAMVDPAFARPASAAVRPRRARRLKFGLAAGLAAAAVTAGVVAVSPGPGRKPLGSPVIHTMPVAAVQILQRAADHVDKAPELHPRPGQFLVFDSRTMNPVDTISNGRAAHYLSRAKRTIWLPVEGDATHGVLWTQGLVPLPYPGWPIPPEAREEAGRSSLGKAADVDHRAEWLRNDFAYLSRLPADPAKMYEHLYTHLGNGSQADAQAWSNVGGMLTEAYMPAPQRAALFRAAAAIRGVTTVGKAVDAAGRTGIAVALVVPGSGIRDEYIFTPKTYQYLGQRSVVTDAAQAGAPVGSVLTSTAQLTVRVAERAPAINGH</sequence>
<proteinExistence type="predicted"/>
<dbReference type="NCBIfam" id="NF038083">
    <property type="entry name" value="CU044_5270_fam"/>
    <property type="match status" value="1"/>
</dbReference>
<keyword evidence="1" id="KW-1133">Transmembrane helix</keyword>
<dbReference type="OrthoDB" id="3612087at2"/>
<organism evidence="2 3">
    <name type="scientific">Actinomadura harenae</name>
    <dbReference type="NCBI Taxonomy" id="2483351"/>
    <lineage>
        <taxon>Bacteria</taxon>
        <taxon>Bacillati</taxon>
        <taxon>Actinomycetota</taxon>
        <taxon>Actinomycetes</taxon>
        <taxon>Streptosporangiales</taxon>
        <taxon>Thermomonosporaceae</taxon>
        <taxon>Actinomadura</taxon>
    </lineage>
</organism>
<evidence type="ECO:0000313" key="3">
    <source>
        <dbReference type="Proteomes" id="UP000282674"/>
    </source>
</evidence>
<keyword evidence="1" id="KW-0812">Transmembrane</keyword>
<accession>A0A3M2ME02</accession>